<dbReference type="Proteomes" id="UP000001052">
    <property type="component" value="Chromosome"/>
</dbReference>
<dbReference type="Pfam" id="PF01075">
    <property type="entry name" value="Glyco_transf_9"/>
    <property type="match status" value="1"/>
</dbReference>
<evidence type="ECO:0000313" key="4">
    <source>
        <dbReference type="Proteomes" id="UP000001052"/>
    </source>
</evidence>
<dbReference type="AlphaFoldDB" id="C8WZV9"/>
<proteinExistence type="predicted"/>
<name>C8WZV9_DESRD</name>
<dbReference type="RefSeq" id="WP_015750743.1">
    <property type="nucleotide sequence ID" value="NC_013223.1"/>
</dbReference>
<dbReference type="OrthoDB" id="9760688at2"/>
<gene>
    <name evidence="3" type="ordered locus">Dret_0282</name>
</gene>
<dbReference type="InterPro" id="IPR002201">
    <property type="entry name" value="Glyco_trans_9"/>
</dbReference>
<keyword evidence="1" id="KW-0328">Glycosyltransferase</keyword>
<reference evidence="4" key="1">
    <citation type="submission" date="2009-09" db="EMBL/GenBank/DDBJ databases">
        <title>The complete chromosome of Desulfohalobium retbaense DSM 5692.</title>
        <authorList>
            <consortium name="US DOE Joint Genome Institute (JGI-PGF)"/>
            <person name="Lucas S."/>
            <person name="Copeland A."/>
            <person name="Lapidus A."/>
            <person name="Glavina del Rio T."/>
            <person name="Dalin E."/>
            <person name="Tice H."/>
            <person name="Bruce D."/>
            <person name="Goodwin L."/>
            <person name="Pitluck S."/>
            <person name="Kyrpides N."/>
            <person name="Mavromatis K."/>
            <person name="Ivanova N."/>
            <person name="Mikhailova N."/>
            <person name="Munk A.C."/>
            <person name="Brettin T."/>
            <person name="Detter J.C."/>
            <person name="Han C."/>
            <person name="Tapia R."/>
            <person name="Larimer F."/>
            <person name="Land M."/>
            <person name="Hauser L."/>
            <person name="Markowitz V."/>
            <person name="Cheng J.-F."/>
            <person name="Hugenholtz P."/>
            <person name="Woyke T."/>
            <person name="Wu D."/>
            <person name="Spring S."/>
            <person name="Klenk H.-P."/>
            <person name="Eisen J.A."/>
        </authorList>
    </citation>
    <scope>NUCLEOTIDE SEQUENCE [LARGE SCALE GENOMIC DNA]</scope>
    <source>
        <strain evidence="4">DSM 5692</strain>
    </source>
</reference>
<keyword evidence="2 3" id="KW-0808">Transferase</keyword>
<evidence type="ECO:0000313" key="3">
    <source>
        <dbReference type="EMBL" id="ACV67584.1"/>
    </source>
</evidence>
<evidence type="ECO:0000256" key="2">
    <source>
        <dbReference type="ARBA" id="ARBA00022679"/>
    </source>
</evidence>
<reference evidence="3 4" key="2">
    <citation type="journal article" date="2010" name="Stand. Genomic Sci.">
        <title>Complete genome sequence of Desulfohalobium retbaense type strain (HR(100)).</title>
        <authorList>
            <person name="Spring S."/>
            <person name="Nolan M."/>
            <person name="Lapidus A."/>
            <person name="Glavina Del Rio T."/>
            <person name="Copeland A."/>
            <person name="Tice H."/>
            <person name="Cheng J.F."/>
            <person name="Lucas S."/>
            <person name="Land M."/>
            <person name="Chen F."/>
            <person name="Bruce D."/>
            <person name="Goodwin L."/>
            <person name="Pitluck S."/>
            <person name="Ivanova N."/>
            <person name="Mavromatis K."/>
            <person name="Mikhailova N."/>
            <person name="Pati A."/>
            <person name="Chen A."/>
            <person name="Palaniappan K."/>
            <person name="Hauser L."/>
            <person name="Chang Y.J."/>
            <person name="Jeffries C.D."/>
            <person name="Munk C."/>
            <person name="Kiss H."/>
            <person name="Chain P."/>
            <person name="Han C."/>
            <person name="Brettin T."/>
            <person name="Detter J.C."/>
            <person name="Schuler E."/>
            <person name="Goker M."/>
            <person name="Rohde M."/>
            <person name="Bristow J."/>
            <person name="Eisen J.A."/>
            <person name="Markowitz V."/>
            <person name="Hugenholtz P."/>
            <person name="Kyrpides N.C."/>
            <person name="Klenk H.P."/>
        </authorList>
    </citation>
    <scope>NUCLEOTIDE SEQUENCE [LARGE SCALE GENOMIC DNA]</scope>
    <source>
        <strain evidence="3 4">DSM 5692</strain>
    </source>
</reference>
<dbReference type="eggNOG" id="COG0859">
    <property type="taxonomic scope" value="Bacteria"/>
</dbReference>
<dbReference type="GO" id="GO:0009244">
    <property type="term" value="P:lipopolysaccharide core region biosynthetic process"/>
    <property type="evidence" value="ECO:0007669"/>
    <property type="project" value="TreeGrafter"/>
</dbReference>
<dbReference type="KEGG" id="drt:Dret_0282"/>
<dbReference type="GO" id="GO:0005829">
    <property type="term" value="C:cytosol"/>
    <property type="evidence" value="ECO:0007669"/>
    <property type="project" value="TreeGrafter"/>
</dbReference>
<dbReference type="CAZy" id="GT9">
    <property type="family name" value="Glycosyltransferase Family 9"/>
</dbReference>
<dbReference type="EMBL" id="CP001734">
    <property type="protein sequence ID" value="ACV67584.1"/>
    <property type="molecule type" value="Genomic_DNA"/>
</dbReference>
<protein>
    <submittedName>
        <fullName evidence="3">Glycosyl transferase family 9</fullName>
    </submittedName>
</protein>
<accession>C8WZV9</accession>
<dbReference type="InterPro" id="IPR051199">
    <property type="entry name" value="LPS_LOS_Heptosyltrfase"/>
</dbReference>
<sequence length="350" mass="39485">MPKNTPLADLQPRRILVCQLKQIGDVILATPTIQLLKKRWPEAEIHVLTESKCAPVLEHHPALHTIWPIDKAALRPFWKALAYYRRVAGQGFDLIVDLQQLPRCKYVVALSKAPVRLSYPPPWYNRPLYTHWAQPQHGYAARFKASFLAPLGITWNDERPRMALTREERSWAEHFVRDKGLKAGERLIVAAPSHKAANRRWPAANYGEVIRLAGQERPDWKWLLVYGPGERATAEAVRAAADNAPVLLPFEDIFDLRRIAALVDRADFFLGNCSAPRHMAVALDTPSLAVLGASSTAWTFPSPEHEDIASGLSCQPCNEEGCRFDGVPCLRDLTALTVWQRLSQRFDLLS</sequence>
<dbReference type="PANTHER" id="PTHR30160:SF1">
    <property type="entry name" value="LIPOPOLYSACCHARIDE 1,2-N-ACETYLGLUCOSAMINETRANSFERASE-RELATED"/>
    <property type="match status" value="1"/>
</dbReference>
<evidence type="ECO:0000256" key="1">
    <source>
        <dbReference type="ARBA" id="ARBA00022676"/>
    </source>
</evidence>
<keyword evidence="4" id="KW-1185">Reference proteome</keyword>
<dbReference type="SUPFAM" id="SSF53756">
    <property type="entry name" value="UDP-Glycosyltransferase/glycogen phosphorylase"/>
    <property type="match status" value="1"/>
</dbReference>
<organism evidence="3 4">
    <name type="scientific">Desulfohalobium retbaense (strain ATCC 49708 / DSM 5692 / JCM 16813 / HR100)</name>
    <dbReference type="NCBI Taxonomy" id="485915"/>
    <lineage>
        <taxon>Bacteria</taxon>
        <taxon>Pseudomonadati</taxon>
        <taxon>Thermodesulfobacteriota</taxon>
        <taxon>Desulfovibrionia</taxon>
        <taxon>Desulfovibrionales</taxon>
        <taxon>Desulfohalobiaceae</taxon>
        <taxon>Desulfohalobium</taxon>
    </lineage>
</organism>
<dbReference type="PANTHER" id="PTHR30160">
    <property type="entry name" value="TETRAACYLDISACCHARIDE 4'-KINASE-RELATED"/>
    <property type="match status" value="1"/>
</dbReference>
<dbReference type="HOGENOM" id="CLU_038371_3_0_7"/>
<dbReference type="Gene3D" id="3.40.50.2000">
    <property type="entry name" value="Glycogen Phosphorylase B"/>
    <property type="match status" value="2"/>
</dbReference>
<dbReference type="GO" id="GO:0008713">
    <property type="term" value="F:ADP-heptose-lipopolysaccharide heptosyltransferase activity"/>
    <property type="evidence" value="ECO:0007669"/>
    <property type="project" value="TreeGrafter"/>
</dbReference>
<dbReference type="CDD" id="cd03789">
    <property type="entry name" value="GT9_LPS_heptosyltransferase"/>
    <property type="match status" value="1"/>
</dbReference>
<dbReference type="STRING" id="485915.Dret_0282"/>